<evidence type="ECO:0000256" key="4">
    <source>
        <dbReference type="ARBA" id="ARBA00023242"/>
    </source>
</evidence>
<keyword evidence="8" id="KW-1185">Reference proteome</keyword>
<keyword evidence="4" id="KW-0539">Nucleus</keyword>
<dbReference type="GO" id="GO:0008270">
    <property type="term" value="F:zinc ion binding"/>
    <property type="evidence" value="ECO:0007669"/>
    <property type="project" value="InterPro"/>
</dbReference>
<reference evidence="7" key="1">
    <citation type="submission" date="2021-12" db="EMBL/GenBank/DDBJ databases">
        <title>Convergent genome expansion in fungi linked to evolution of root-endophyte symbiosis.</title>
        <authorList>
            <consortium name="DOE Joint Genome Institute"/>
            <person name="Ke Y.-H."/>
            <person name="Bonito G."/>
            <person name="Liao H.-L."/>
            <person name="Looney B."/>
            <person name="Rojas-Flechas A."/>
            <person name="Nash J."/>
            <person name="Hameed K."/>
            <person name="Schadt C."/>
            <person name="Martin F."/>
            <person name="Crous P.W."/>
            <person name="Miettinen O."/>
            <person name="Magnuson J.K."/>
            <person name="Labbe J."/>
            <person name="Jacobson D."/>
            <person name="Doktycz M.J."/>
            <person name="Veneault-Fourrey C."/>
            <person name="Kuo A."/>
            <person name="Mondo S."/>
            <person name="Calhoun S."/>
            <person name="Riley R."/>
            <person name="Ohm R."/>
            <person name="LaButti K."/>
            <person name="Andreopoulos B."/>
            <person name="Pangilinan J."/>
            <person name="Nolan M."/>
            <person name="Tritt A."/>
            <person name="Clum A."/>
            <person name="Lipzen A."/>
            <person name="Daum C."/>
            <person name="Barry K."/>
            <person name="Grigoriev I.V."/>
            <person name="Vilgalys R."/>
        </authorList>
    </citation>
    <scope>NUCLEOTIDE SEQUENCE</scope>
    <source>
        <strain evidence="7">PMI_201</strain>
    </source>
</reference>
<dbReference type="GeneID" id="70241438"/>
<dbReference type="InterPro" id="IPR021858">
    <property type="entry name" value="Fun_TF"/>
</dbReference>
<dbReference type="AlphaFoldDB" id="A0AAD4KPR4"/>
<feature type="region of interest" description="Disordered" evidence="5">
    <location>
        <begin position="57"/>
        <end position="77"/>
    </location>
</feature>
<proteinExistence type="predicted"/>
<evidence type="ECO:0000256" key="2">
    <source>
        <dbReference type="ARBA" id="ARBA00023125"/>
    </source>
</evidence>
<keyword evidence="2" id="KW-0238">DNA-binding</keyword>
<evidence type="ECO:0000256" key="5">
    <source>
        <dbReference type="SAM" id="MobiDB-lite"/>
    </source>
</evidence>
<dbReference type="InterPro" id="IPR001138">
    <property type="entry name" value="Zn2Cys6_DnaBD"/>
</dbReference>
<dbReference type="GO" id="GO:0003677">
    <property type="term" value="F:DNA binding"/>
    <property type="evidence" value="ECO:0007669"/>
    <property type="project" value="UniProtKB-KW"/>
</dbReference>
<dbReference type="Gene3D" id="4.10.240.10">
    <property type="entry name" value="Zn(2)-C6 fungal-type DNA-binding domain"/>
    <property type="match status" value="1"/>
</dbReference>
<dbReference type="CDD" id="cd00067">
    <property type="entry name" value="GAL4"/>
    <property type="match status" value="1"/>
</dbReference>
<keyword evidence="1" id="KW-0805">Transcription regulation</keyword>
<dbReference type="Proteomes" id="UP001201262">
    <property type="component" value="Unassembled WGS sequence"/>
</dbReference>
<comment type="caution">
    <text evidence="7">The sequence shown here is derived from an EMBL/GenBank/DDBJ whole genome shotgun (WGS) entry which is preliminary data.</text>
</comment>
<organism evidence="7 8">
    <name type="scientific">Talaromyces proteolyticus</name>
    <dbReference type="NCBI Taxonomy" id="1131652"/>
    <lineage>
        <taxon>Eukaryota</taxon>
        <taxon>Fungi</taxon>
        <taxon>Dikarya</taxon>
        <taxon>Ascomycota</taxon>
        <taxon>Pezizomycotina</taxon>
        <taxon>Eurotiomycetes</taxon>
        <taxon>Eurotiomycetidae</taxon>
        <taxon>Eurotiales</taxon>
        <taxon>Trichocomaceae</taxon>
        <taxon>Talaromyces</taxon>
        <taxon>Talaromyces sect. Bacilispori</taxon>
    </lineage>
</organism>
<dbReference type="EMBL" id="JAJTJA010000006">
    <property type="protein sequence ID" value="KAH8697627.1"/>
    <property type="molecule type" value="Genomic_DNA"/>
</dbReference>
<dbReference type="GO" id="GO:0000981">
    <property type="term" value="F:DNA-binding transcription factor activity, RNA polymerase II-specific"/>
    <property type="evidence" value="ECO:0007669"/>
    <property type="project" value="InterPro"/>
</dbReference>
<dbReference type="PANTHER" id="PTHR38791">
    <property type="entry name" value="ZN(II)2CYS6 TRANSCRIPTION FACTOR (EUROFUNG)-RELATED-RELATED"/>
    <property type="match status" value="1"/>
</dbReference>
<protein>
    <recommendedName>
        <fullName evidence="6">Zn(2)-C6 fungal-type domain-containing protein</fullName>
    </recommendedName>
</protein>
<evidence type="ECO:0000313" key="7">
    <source>
        <dbReference type="EMBL" id="KAH8697627.1"/>
    </source>
</evidence>
<gene>
    <name evidence="7" type="ORF">BGW36DRAFT_295113</name>
</gene>
<dbReference type="SUPFAM" id="SSF57701">
    <property type="entry name" value="Zn2/Cys6 DNA-binding domain"/>
    <property type="match status" value="1"/>
</dbReference>
<evidence type="ECO:0000256" key="3">
    <source>
        <dbReference type="ARBA" id="ARBA00023163"/>
    </source>
</evidence>
<dbReference type="RefSeq" id="XP_046072328.1">
    <property type="nucleotide sequence ID" value="XM_046211151.1"/>
</dbReference>
<keyword evidence="3" id="KW-0804">Transcription</keyword>
<sequence>MPNTGRPSRDCHECRQRRIKCDLVRPGCGQCIRKGLRCSGYRDETSSLFQIATVSSYQSNHNKGPRRKRNTAGNPYPLPKVCRSRSETVNTEDRTVSIPWCKPLSEPWEDHVMPLAKDNFDFSSTFSDLLKLAEEDSALYKAAYAFGCAYLENISQSHTATSYRVKAYGTAIASMNLALHDPRQYQNDSILLGVLFLGLYEDSANAFSKWDIHNQGLIELIRQRGRDQFRRQDGRNLFFTVYNTMHNRVLTPDPRYFDEAIMWFNEIHKYCEAAEYPVLRAYIFTYHCTRICTDIQELLNTGDPDTLLLNSETILQDAENVENILYPLTHDSPVAKFTIDPPLAPRNSYIGTSVLRSNYRLRLSHHVLEFVKQASEAPSCTSQQRVLFSAIQNRCLDEIRVLRKKISRFLDLISHHRLRAFATMGSSIFLHKPNVMQRTQTNSKGTIVSAERQSRINIPLC</sequence>
<feature type="domain" description="Zn(2)-C6 fungal-type" evidence="6">
    <location>
        <begin position="10"/>
        <end position="39"/>
    </location>
</feature>
<evidence type="ECO:0000313" key="8">
    <source>
        <dbReference type="Proteomes" id="UP001201262"/>
    </source>
</evidence>
<accession>A0AAD4KPR4</accession>
<dbReference type="InterPro" id="IPR036864">
    <property type="entry name" value="Zn2-C6_fun-type_DNA-bd_sf"/>
</dbReference>
<evidence type="ECO:0000259" key="6">
    <source>
        <dbReference type="PROSITE" id="PS50048"/>
    </source>
</evidence>
<dbReference type="Pfam" id="PF00172">
    <property type="entry name" value="Zn_clus"/>
    <property type="match status" value="1"/>
</dbReference>
<dbReference type="SMART" id="SM00066">
    <property type="entry name" value="GAL4"/>
    <property type="match status" value="1"/>
</dbReference>
<name>A0AAD4KPR4_9EURO</name>
<dbReference type="InterPro" id="IPR053175">
    <property type="entry name" value="DHMBA_Reg_Transcription_Factor"/>
</dbReference>
<evidence type="ECO:0000256" key="1">
    <source>
        <dbReference type="ARBA" id="ARBA00023015"/>
    </source>
</evidence>
<dbReference type="PROSITE" id="PS50048">
    <property type="entry name" value="ZN2_CY6_FUNGAL_2"/>
    <property type="match status" value="1"/>
</dbReference>
<dbReference type="Pfam" id="PF11951">
    <property type="entry name" value="Fungal_trans_2"/>
    <property type="match status" value="1"/>
</dbReference>